<feature type="region of interest" description="Disordered" evidence="1">
    <location>
        <begin position="1"/>
        <end position="23"/>
    </location>
</feature>
<dbReference type="EMBL" id="FRCS01000004">
    <property type="protein sequence ID" value="SHN24333.1"/>
    <property type="molecule type" value="Genomic_DNA"/>
</dbReference>
<protein>
    <recommendedName>
        <fullName evidence="4">DUF4062 domain-containing protein</fullName>
    </recommendedName>
</protein>
<keyword evidence="3" id="KW-1185">Reference proteome</keyword>
<sequence length="450" mass="49099">MLSRIPGGQPVRSLPPPLHVSDQEGQGEIAALARQRSRIDSGAIRSKADPPASSAAKYSTHYGACRPASLLVRAAPRPLVLIMPWIWVRAHPPHQATCTPVPLVRVLASCAREPQSYRAPSEGSLGHRLAVDRCPHLDYVVRLTTPSSRRIPVAFSASVRRVLISCPGDVPRSDLTVIHHAINRWNGVYGERFASVVLPISWGTHAAAQFGGTPQDLLNRQLVDRCDFCIAIFANRLGTPTSNAESGTAEEIERLGEAGKYVAVLRSNREVSRSNIDLQQAVKLDEYLKRLTSKALILEYEDDLTLGNQVETILVAAVQSEITRTRMELPEPTSAALIIPRVVSEDRVRTDSKGRVRTSRNWYLVLENTGEVPAENVSVKFESSEPDSPPWDIHRSNSSTGADVEIIAPGASIRLILFAALGMASQVKCTVTWSDGRGDGQSNVTTLRLA</sequence>
<dbReference type="Proteomes" id="UP000184440">
    <property type="component" value="Unassembled WGS sequence"/>
</dbReference>
<evidence type="ECO:0000313" key="3">
    <source>
        <dbReference type="Proteomes" id="UP000184440"/>
    </source>
</evidence>
<name>A0A1M7Q274_9ACTN</name>
<organism evidence="2 3">
    <name type="scientific">Cryptosporangium aurantiacum</name>
    <dbReference type="NCBI Taxonomy" id="134849"/>
    <lineage>
        <taxon>Bacteria</taxon>
        <taxon>Bacillati</taxon>
        <taxon>Actinomycetota</taxon>
        <taxon>Actinomycetes</taxon>
        <taxon>Cryptosporangiales</taxon>
        <taxon>Cryptosporangiaceae</taxon>
        <taxon>Cryptosporangium</taxon>
    </lineage>
</organism>
<evidence type="ECO:0000313" key="2">
    <source>
        <dbReference type="EMBL" id="SHN24333.1"/>
    </source>
</evidence>
<accession>A0A1M7Q274</accession>
<evidence type="ECO:0008006" key="4">
    <source>
        <dbReference type="Google" id="ProtNLM"/>
    </source>
</evidence>
<dbReference type="AlphaFoldDB" id="A0A1M7Q274"/>
<reference evidence="2 3" key="1">
    <citation type="submission" date="2016-11" db="EMBL/GenBank/DDBJ databases">
        <authorList>
            <person name="Jaros S."/>
            <person name="Januszkiewicz K."/>
            <person name="Wedrychowicz H."/>
        </authorList>
    </citation>
    <scope>NUCLEOTIDE SEQUENCE [LARGE SCALE GENOMIC DNA]</scope>
    <source>
        <strain evidence="2 3">DSM 46144</strain>
    </source>
</reference>
<evidence type="ECO:0000256" key="1">
    <source>
        <dbReference type="SAM" id="MobiDB-lite"/>
    </source>
</evidence>
<gene>
    <name evidence="2" type="ORF">SAMN05443668_10456</name>
</gene>
<proteinExistence type="predicted"/>